<evidence type="ECO:0000256" key="5">
    <source>
        <dbReference type="ARBA" id="ARBA00022525"/>
    </source>
</evidence>
<proteinExistence type="inferred from homology"/>
<keyword evidence="11" id="KW-1185">Reference proteome</keyword>
<keyword evidence="10" id="KW-0969">Cilium</keyword>
<organism evidence="10 11">
    <name type="scientific">Roseateles toxinivorans</name>
    <dbReference type="NCBI Taxonomy" id="270368"/>
    <lineage>
        <taxon>Bacteria</taxon>
        <taxon>Pseudomonadati</taxon>
        <taxon>Pseudomonadota</taxon>
        <taxon>Betaproteobacteria</taxon>
        <taxon>Burkholderiales</taxon>
        <taxon>Sphaerotilaceae</taxon>
        <taxon>Roseateles</taxon>
    </lineage>
</organism>
<evidence type="ECO:0000313" key="10">
    <source>
        <dbReference type="EMBL" id="TDP71648.1"/>
    </source>
</evidence>
<dbReference type="GO" id="GO:0005576">
    <property type="term" value="C:extracellular region"/>
    <property type="evidence" value="ECO:0007669"/>
    <property type="project" value="UniProtKB-SubCell"/>
</dbReference>
<dbReference type="GO" id="GO:0005198">
    <property type="term" value="F:structural molecule activity"/>
    <property type="evidence" value="ECO:0007669"/>
    <property type="project" value="InterPro"/>
</dbReference>
<keyword evidence="5" id="KW-0964">Secreted</keyword>
<dbReference type="InterPro" id="IPR010930">
    <property type="entry name" value="Flg_bb/hook_C_dom"/>
</dbReference>
<feature type="domain" description="Flagellar basal-body/hook protein C-terminal" evidence="7">
    <location>
        <begin position="621"/>
        <end position="663"/>
    </location>
</feature>
<dbReference type="InterPro" id="IPR049119">
    <property type="entry name" value="FlgK_D2-like"/>
</dbReference>
<sequence length="668" mass="68610">MGTSALISLGTRAMFANYAALQTVGQNIANANTAGYSRQSVELSNSTGQYTGAGFFGKGVDVTTVTRSHDAFLTREAATARAVSSMDAARSSKLSQLEKVFGTGAEGLGHAASQLLNSMVDVSTHPADPSARQSALARAQEAAARFNDAGKQLDALQDGVAMDMRTTVATVNQIAKQIVEANNKIAAVQGGGHTPNDLLDQRDQLVSELSQYVQVSTMIATDGTMGVFVGGGQRLVLGGASQDLVVLQNEYDPARVQLGITEANGTRMLDENSLGGGSIAGILQYQNVDLQTARNLVGQLAVSFASEINKQQALGLDLTSAAGSPGAPLFSVGAPLALAAASNARDPGGSFTSVIGLSITDANQLKASSYELVADPAGTPGSYQLTRLSDGNKQLVVDGDTVDGFKISFGAVPPGATDRFLLQPVTRAANEMQRIMDKPNGLAAASPVTGTTGANNKGTGTIAGVSAVLPSTDPAVTPDVRVNITFTSDTGDYSYDFVDRVSGAVVNSGTGTWVPGQPITLNGFQLKLNGVPKGPVGGGTGDTFTVDKTTLPGTNNGNALAFLALRDKTMVGKQLQPDGSITGGATLTDAYASAMSDIGVRVQGAATKANISSSVAATAEQERSSKAGVNLDEEAARLMQFQQSYQAAAKVLQVAQSVFDTLLEVAGR</sequence>
<dbReference type="InterPro" id="IPR053927">
    <property type="entry name" value="FlgK_helical"/>
</dbReference>
<dbReference type="EMBL" id="SNXS01000003">
    <property type="protein sequence ID" value="TDP71648.1"/>
    <property type="molecule type" value="Genomic_DNA"/>
</dbReference>
<dbReference type="RefSeq" id="WP_133701408.1">
    <property type="nucleotide sequence ID" value="NZ_SNXS01000003.1"/>
</dbReference>
<gene>
    <name evidence="10" type="ORF">DES47_103630</name>
</gene>
<keyword evidence="10" id="KW-0282">Flagellum</keyword>
<dbReference type="PANTHER" id="PTHR30033">
    <property type="entry name" value="FLAGELLAR HOOK-ASSOCIATED PROTEIN 1"/>
    <property type="match status" value="1"/>
</dbReference>
<evidence type="ECO:0000256" key="1">
    <source>
        <dbReference type="ARBA" id="ARBA00004365"/>
    </source>
</evidence>
<dbReference type="FunCoup" id="A0A4R6QPS4">
    <property type="interactions" value="104"/>
</dbReference>
<dbReference type="PANTHER" id="PTHR30033:SF1">
    <property type="entry name" value="FLAGELLAR HOOK-ASSOCIATED PROTEIN 1"/>
    <property type="match status" value="1"/>
</dbReference>
<feature type="domain" description="Flagellar hook-associated protein 1 D2-like" evidence="8">
    <location>
        <begin position="352"/>
        <end position="424"/>
    </location>
</feature>
<dbReference type="Proteomes" id="UP000295361">
    <property type="component" value="Unassembled WGS sequence"/>
</dbReference>
<dbReference type="AlphaFoldDB" id="A0A4R6QPS4"/>
<comment type="caution">
    <text evidence="10">The sequence shown here is derived from an EMBL/GenBank/DDBJ whole genome shotgun (WGS) entry which is preliminary data.</text>
</comment>
<dbReference type="NCBIfam" id="TIGR02492">
    <property type="entry name" value="flgK_ends"/>
    <property type="match status" value="1"/>
</dbReference>
<dbReference type="GO" id="GO:0009424">
    <property type="term" value="C:bacterial-type flagellum hook"/>
    <property type="evidence" value="ECO:0007669"/>
    <property type="project" value="InterPro"/>
</dbReference>
<evidence type="ECO:0000259" key="9">
    <source>
        <dbReference type="Pfam" id="PF22638"/>
    </source>
</evidence>
<feature type="domain" description="Flagellar hook-associated protein FlgK helical" evidence="9">
    <location>
        <begin position="94"/>
        <end position="330"/>
    </location>
</feature>
<keyword evidence="6" id="KW-0975">Bacterial flagellum</keyword>
<comment type="subcellular location">
    <subcellularLocation>
        <location evidence="1">Bacterial flagellum</location>
    </subcellularLocation>
    <subcellularLocation>
        <location evidence="2">Secreted</location>
    </subcellularLocation>
</comment>
<dbReference type="InParanoid" id="A0A4R6QPS4"/>
<dbReference type="OrthoDB" id="9802553at2"/>
<evidence type="ECO:0000256" key="4">
    <source>
        <dbReference type="ARBA" id="ARBA00016244"/>
    </source>
</evidence>
<evidence type="ECO:0000259" key="7">
    <source>
        <dbReference type="Pfam" id="PF06429"/>
    </source>
</evidence>
<evidence type="ECO:0000256" key="6">
    <source>
        <dbReference type="ARBA" id="ARBA00023143"/>
    </source>
</evidence>
<protein>
    <recommendedName>
        <fullName evidence="4">Flagellar hook-associated protein 1</fullName>
    </recommendedName>
</protein>
<evidence type="ECO:0000256" key="2">
    <source>
        <dbReference type="ARBA" id="ARBA00004613"/>
    </source>
</evidence>
<dbReference type="SUPFAM" id="SSF64518">
    <property type="entry name" value="Phase 1 flagellin"/>
    <property type="match status" value="2"/>
</dbReference>
<evidence type="ECO:0000259" key="8">
    <source>
        <dbReference type="Pfam" id="PF21158"/>
    </source>
</evidence>
<evidence type="ECO:0000313" key="11">
    <source>
        <dbReference type="Proteomes" id="UP000295361"/>
    </source>
</evidence>
<dbReference type="GO" id="GO:0044780">
    <property type="term" value="P:bacterial-type flagellum assembly"/>
    <property type="evidence" value="ECO:0007669"/>
    <property type="project" value="InterPro"/>
</dbReference>
<dbReference type="PRINTS" id="PR01005">
    <property type="entry name" value="FLGHOOKAP1"/>
</dbReference>
<dbReference type="Pfam" id="PF22638">
    <property type="entry name" value="FlgK_D1"/>
    <property type="match status" value="1"/>
</dbReference>
<evidence type="ECO:0000256" key="3">
    <source>
        <dbReference type="ARBA" id="ARBA00009677"/>
    </source>
</evidence>
<dbReference type="Pfam" id="PF06429">
    <property type="entry name" value="Flg_bbr_C"/>
    <property type="match status" value="1"/>
</dbReference>
<name>A0A4R6QPS4_9BURK</name>
<keyword evidence="10" id="KW-0966">Cell projection</keyword>
<reference evidence="10 11" key="1">
    <citation type="submission" date="2019-03" db="EMBL/GenBank/DDBJ databases">
        <title>Genomic Encyclopedia of Type Strains, Phase IV (KMG-IV): sequencing the most valuable type-strain genomes for metagenomic binning, comparative biology and taxonomic classification.</title>
        <authorList>
            <person name="Goeker M."/>
        </authorList>
    </citation>
    <scope>NUCLEOTIDE SEQUENCE [LARGE SCALE GENOMIC DNA]</scope>
    <source>
        <strain evidence="10 11">DSM 16998</strain>
    </source>
</reference>
<accession>A0A4R6QPS4</accession>
<dbReference type="Pfam" id="PF21158">
    <property type="entry name" value="flgK_1st_1"/>
    <property type="match status" value="1"/>
</dbReference>
<comment type="similarity">
    <text evidence="3">Belongs to the flagella basal body rod proteins family.</text>
</comment>
<dbReference type="InterPro" id="IPR002371">
    <property type="entry name" value="FlgK"/>
</dbReference>